<accession>A0ABT3IH41</accession>
<dbReference type="EMBL" id="JAPDNS010000001">
    <property type="protein sequence ID" value="MCW3483267.1"/>
    <property type="molecule type" value="Genomic_DNA"/>
</dbReference>
<keyword evidence="1" id="KW-0503">Monooxygenase</keyword>
<dbReference type="InterPro" id="IPR011008">
    <property type="entry name" value="Dimeric_a/b-barrel"/>
</dbReference>
<dbReference type="Gene3D" id="3.30.70.100">
    <property type="match status" value="1"/>
</dbReference>
<evidence type="ECO:0000313" key="1">
    <source>
        <dbReference type="EMBL" id="MCW3483267.1"/>
    </source>
</evidence>
<comment type="caution">
    <text evidence="1">The sequence shown here is derived from an EMBL/GenBank/DDBJ whole genome shotgun (WGS) entry which is preliminary data.</text>
</comment>
<sequence length="99" mass="10773">MVQKGLLLRLEAKPGKEAELDNFLKEGLAFVLEEPATISWYALQFGPSTFGIFDSFPDDQGRQAHITGALAQVLIAKIPDLLAVPPSVEKVDILVAKQP</sequence>
<dbReference type="RefSeq" id="WP_264728430.1">
    <property type="nucleotide sequence ID" value="NZ_JAPDNR010000001.1"/>
</dbReference>
<reference evidence="1 2" key="1">
    <citation type="submission" date="2022-10" db="EMBL/GenBank/DDBJ databases">
        <title>Chitinophaga nivalis PC15 sp. nov., isolated from Pyeongchang county, South Korea.</title>
        <authorList>
            <person name="Trinh H.N."/>
        </authorList>
    </citation>
    <scope>NUCLEOTIDE SEQUENCE [LARGE SCALE GENOMIC DNA]</scope>
    <source>
        <strain evidence="1 2">PC14</strain>
    </source>
</reference>
<dbReference type="SUPFAM" id="SSF54909">
    <property type="entry name" value="Dimeric alpha+beta barrel"/>
    <property type="match status" value="1"/>
</dbReference>
<name>A0ABT3IH41_9BACT</name>
<organism evidence="1 2">
    <name type="scientific">Chitinophaga nivalis</name>
    <dbReference type="NCBI Taxonomy" id="2991709"/>
    <lineage>
        <taxon>Bacteria</taxon>
        <taxon>Pseudomonadati</taxon>
        <taxon>Bacteroidota</taxon>
        <taxon>Chitinophagia</taxon>
        <taxon>Chitinophagales</taxon>
        <taxon>Chitinophagaceae</taxon>
        <taxon>Chitinophaga</taxon>
    </lineage>
</organism>
<protein>
    <submittedName>
        <fullName evidence="1">Antibiotic biosynthesis monooxygenase</fullName>
    </submittedName>
</protein>
<proteinExistence type="predicted"/>
<keyword evidence="2" id="KW-1185">Reference proteome</keyword>
<evidence type="ECO:0000313" key="2">
    <source>
        <dbReference type="Proteomes" id="UP001207742"/>
    </source>
</evidence>
<dbReference type="Proteomes" id="UP001207742">
    <property type="component" value="Unassembled WGS sequence"/>
</dbReference>
<dbReference type="GO" id="GO:0004497">
    <property type="term" value="F:monooxygenase activity"/>
    <property type="evidence" value="ECO:0007669"/>
    <property type="project" value="UniProtKB-KW"/>
</dbReference>
<keyword evidence="1" id="KW-0560">Oxidoreductase</keyword>
<gene>
    <name evidence="1" type="ORF">OL497_05145</name>
</gene>